<protein>
    <recommendedName>
        <fullName evidence="6">Glutathione S-transferase</fullName>
    </recommendedName>
</protein>
<name>A0ABR3ZKV9_9PEZI</name>
<comment type="similarity">
    <text evidence="1">Belongs to the GST superfamily.</text>
</comment>
<dbReference type="EMBL" id="JAWCUI010000008">
    <property type="protein sequence ID" value="KAL1901070.1"/>
    <property type="molecule type" value="Genomic_DNA"/>
</dbReference>
<dbReference type="SFLD" id="SFLDS00019">
    <property type="entry name" value="Glutathione_Transferase_(cytos"/>
    <property type="match status" value="1"/>
</dbReference>
<evidence type="ECO:0000259" key="2">
    <source>
        <dbReference type="PROSITE" id="PS50404"/>
    </source>
</evidence>
<dbReference type="InterPro" id="IPR040079">
    <property type="entry name" value="Glutathione_S-Trfase"/>
</dbReference>
<reference evidence="4 5" key="1">
    <citation type="journal article" date="2024" name="IMA Fungus">
        <title>IMA Genome - F19 : A genome assembly and annotation guide to empower mycologists, including annotated draft genome sequences of Ceratocystis pirilliformis, Diaporthe australafricana, Fusarium ophioides, Paecilomyces lecythidis, and Sporothrix stenoceras.</title>
        <authorList>
            <person name="Aylward J."/>
            <person name="Wilson A.M."/>
            <person name="Visagie C.M."/>
            <person name="Spraker J."/>
            <person name="Barnes I."/>
            <person name="Buitendag C."/>
            <person name="Ceriani C."/>
            <person name="Del Mar Angel L."/>
            <person name="du Plessis D."/>
            <person name="Fuchs T."/>
            <person name="Gasser K."/>
            <person name="Kramer D."/>
            <person name="Li W."/>
            <person name="Munsamy K."/>
            <person name="Piso A."/>
            <person name="Price J.L."/>
            <person name="Sonnekus B."/>
            <person name="Thomas C."/>
            <person name="van der Nest A."/>
            <person name="van Dijk A."/>
            <person name="van Heerden A."/>
            <person name="van Vuuren N."/>
            <person name="Yilmaz N."/>
            <person name="Duong T.A."/>
            <person name="van der Merwe N.A."/>
            <person name="Wingfield M.J."/>
            <person name="Wingfield B.D."/>
        </authorList>
    </citation>
    <scope>NUCLEOTIDE SEQUENCE [LARGE SCALE GENOMIC DNA]</scope>
    <source>
        <strain evidence="4 5">CMW 5346</strain>
    </source>
</reference>
<evidence type="ECO:0000259" key="3">
    <source>
        <dbReference type="PROSITE" id="PS50405"/>
    </source>
</evidence>
<dbReference type="SUPFAM" id="SSF47616">
    <property type="entry name" value="GST C-terminal domain-like"/>
    <property type="match status" value="1"/>
</dbReference>
<evidence type="ECO:0000256" key="1">
    <source>
        <dbReference type="ARBA" id="ARBA00007409"/>
    </source>
</evidence>
<proteinExistence type="inferred from homology"/>
<dbReference type="InterPro" id="IPR036249">
    <property type="entry name" value="Thioredoxin-like_sf"/>
</dbReference>
<gene>
    <name evidence="4" type="ORF">Sste5346_002137</name>
</gene>
<evidence type="ECO:0008006" key="6">
    <source>
        <dbReference type="Google" id="ProtNLM"/>
    </source>
</evidence>
<dbReference type="SFLD" id="SFLDG00358">
    <property type="entry name" value="Main_(cytGST)"/>
    <property type="match status" value="1"/>
</dbReference>
<dbReference type="PROSITE" id="PS50405">
    <property type="entry name" value="GST_CTER"/>
    <property type="match status" value="1"/>
</dbReference>
<dbReference type="Gene3D" id="3.40.30.10">
    <property type="entry name" value="Glutaredoxin"/>
    <property type="match status" value="1"/>
</dbReference>
<dbReference type="Gene3D" id="1.20.1050.10">
    <property type="match status" value="1"/>
</dbReference>
<dbReference type="Proteomes" id="UP001583186">
    <property type="component" value="Unassembled WGS sequence"/>
</dbReference>
<keyword evidence="5" id="KW-1185">Reference proteome</keyword>
<dbReference type="PANTHER" id="PTHR44051:SF8">
    <property type="entry name" value="GLUTATHIONE S-TRANSFERASE GSTA"/>
    <property type="match status" value="1"/>
</dbReference>
<dbReference type="InterPro" id="IPR004045">
    <property type="entry name" value="Glutathione_S-Trfase_N"/>
</dbReference>
<comment type="caution">
    <text evidence="4">The sequence shown here is derived from an EMBL/GenBank/DDBJ whole genome shotgun (WGS) entry which is preliminary data.</text>
</comment>
<organism evidence="4 5">
    <name type="scientific">Sporothrix stenoceras</name>
    <dbReference type="NCBI Taxonomy" id="5173"/>
    <lineage>
        <taxon>Eukaryota</taxon>
        <taxon>Fungi</taxon>
        <taxon>Dikarya</taxon>
        <taxon>Ascomycota</taxon>
        <taxon>Pezizomycotina</taxon>
        <taxon>Sordariomycetes</taxon>
        <taxon>Sordariomycetidae</taxon>
        <taxon>Ophiostomatales</taxon>
        <taxon>Ophiostomataceae</taxon>
        <taxon>Sporothrix</taxon>
    </lineage>
</organism>
<evidence type="ECO:0000313" key="4">
    <source>
        <dbReference type="EMBL" id="KAL1901070.1"/>
    </source>
</evidence>
<feature type="domain" description="GST N-terminal" evidence="2">
    <location>
        <begin position="1"/>
        <end position="60"/>
    </location>
</feature>
<dbReference type="InterPro" id="IPR010987">
    <property type="entry name" value="Glutathione-S-Trfase_C-like"/>
</dbReference>
<dbReference type="SUPFAM" id="SSF52833">
    <property type="entry name" value="Thioredoxin-like"/>
    <property type="match status" value="1"/>
</dbReference>
<dbReference type="PROSITE" id="PS50404">
    <property type="entry name" value="GST_NTER"/>
    <property type="match status" value="1"/>
</dbReference>
<dbReference type="Pfam" id="PF13409">
    <property type="entry name" value="GST_N_2"/>
    <property type="match status" value="1"/>
</dbReference>
<dbReference type="Pfam" id="PF13410">
    <property type="entry name" value="GST_C_2"/>
    <property type="match status" value="1"/>
</dbReference>
<sequence length="205" mass="23586">MWTTTVIDISTNVQKSDWFLRLNPNGRIPVLLDNVQSPPLPVMETSAELLYLARQVDTRNVFSFAENDTASYSEALQWLFFWHGSGAPYHGQVIHFAILAKEKLPYAITRFTNELLRVFGVLEIRLSGKYIGQPREYLAGPGAGKYSVADMGTWPWIKLWMFTGITEEQMSEFPHLRQWLDRIEGRTAVQRAMGDKYKKVDDLKL</sequence>
<dbReference type="InterPro" id="IPR036282">
    <property type="entry name" value="Glutathione-S-Trfase_C_sf"/>
</dbReference>
<feature type="domain" description="GST C-terminal" evidence="3">
    <location>
        <begin position="68"/>
        <end position="203"/>
    </location>
</feature>
<accession>A0ABR3ZKV9</accession>
<evidence type="ECO:0000313" key="5">
    <source>
        <dbReference type="Proteomes" id="UP001583186"/>
    </source>
</evidence>
<dbReference type="PANTHER" id="PTHR44051">
    <property type="entry name" value="GLUTATHIONE S-TRANSFERASE-RELATED"/>
    <property type="match status" value="1"/>
</dbReference>